<dbReference type="EMBL" id="JAUSSJ010000001">
    <property type="protein sequence ID" value="MDQ0019363.1"/>
    <property type="molecule type" value="Genomic_DNA"/>
</dbReference>
<gene>
    <name evidence="2" type="ORF">J2X94_001491</name>
</gene>
<protein>
    <submittedName>
        <fullName evidence="2">Filamentous hemagglutinin</fullName>
    </submittedName>
</protein>
<accession>A0ABT9T7E4</accession>
<name>A0ABT9T7E4_9GAMM</name>
<dbReference type="Gene3D" id="3.40.1350.110">
    <property type="match status" value="1"/>
</dbReference>
<evidence type="ECO:0000259" key="1">
    <source>
        <dbReference type="Pfam" id="PF21111"/>
    </source>
</evidence>
<dbReference type="Pfam" id="PF21111">
    <property type="entry name" value="CDI_toxin_EC869_like"/>
    <property type="match status" value="1"/>
</dbReference>
<evidence type="ECO:0000313" key="2">
    <source>
        <dbReference type="EMBL" id="MDQ0019363.1"/>
    </source>
</evidence>
<dbReference type="InterPro" id="IPR033799">
    <property type="entry name" value="CdiA_EC869-like"/>
</dbReference>
<proteinExistence type="predicted"/>
<keyword evidence="3" id="KW-1185">Reference proteome</keyword>
<evidence type="ECO:0000313" key="3">
    <source>
        <dbReference type="Proteomes" id="UP001244623"/>
    </source>
</evidence>
<dbReference type="Proteomes" id="UP001244623">
    <property type="component" value="Unassembled WGS sequence"/>
</dbReference>
<reference evidence="2 3" key="1">
    <citation type="submission" date="2023-07" db="EMBL/GenBank/DDBJ databases">
        <title>Sorghum-associated microbial communities from plants grown in Nebraska, USA.</title>
        <authorList>
            <person name="Schachtman D."/>
        </authorList>
    </citation>
    <scope>NUCLEOTIDE SEQUENCE [LARGE SCALE GENOMIC DNA]</scope>
    <source>
        <strain evidence="2 3">CC49</strain>
    </source>
</reference>
<organism evidence="2 3">
    <name type="scientific">[Curtobacterium] plantarum</name>
    <dbReference type="NCBI Taxonomy" id="221276"/>
    <lineage>
        <taxon>Bacteria</taxon>
        <taxon>Pseudomonadati</taxon>
        <taxon>Pseudomonadota</taxon>
        <taxon>Gammaproteobacteria</taxon>
        <taxon>Enterobacterales</taxon>
        <taxon>Erwiniaceae</taxon>
        <taxon>Pantoea</taxon>
    </lineage>
</organism>
<comment type="caution">
    <text evidence="2">The sequence shown here is derived from an EMBL/GenBank/DDBJ whole genome shotgun (WGS) entry which is preliminary data.</text>
</comment>
<sequence>MDTQTMPKLANPNQVYSSIKGNVDAAAKFKEYALSDRELTSSMITNKEIQLAVPENTTKTQWTEINCVIKYGKSQGVKVTGTQVK</sequence>
<feature type="domain" description="CdiA toxin EC869-like" evidence="1">
    <location>
        <begin position="1"/>
        <end position="80"/>
    </location>
</feature>